<evidence type="ECO:0000256" key="1">
    <source>
        <dbReference type="PROSITE-ProRule" id="PRU00339"/>
    </source>
</evidence>
<dbReference type="OrthoDB" id="7592887at2"/>
<sequence length="364" mass="36929">MSINARLLIAASLIVAAMPAHAAVSKAVGNALNAAASAAKSRNAAGVAAAIAQARAAASTAEEKQKTAEMAGFAFTAVGQYGQAAAALEQVGAPCGQLGPLYYRAGQLDKAVAIAKGCPGEASQILVAQSMSRQGNHKAAVAAYNKLIASNGAKSVYLENLAGAQFKAGDKAGYLATTTRLIKSDPSPSRWKVLLTEMQGQNMRSEAKLALFHLMMATGTLNRAQDYTEFAKLALIAGQAAVAKAALDKAGGGSDTMSQKLAAAATAGVAKEAGEAVKLSAAPNTAFKGGNAYLGLNEYAKAIAAYDKAIAANGPDADFARVFKGIAAVKGGQKAVAQAAFKAVDEKGGMKDVANLWSLYASTR</sequence>
<name>A0A255YR15_9SPHN</name>
<dbReference type="SUPFAM" id="SSF48452">
    <property type="entry name" value="TPR-like"/>
    <property type="match status" value="1"/>
</dbReference>
<dbReference type="Proteomes" id="UP000216991">
    <property type="component" value="Unassembled WGS sequence"/>
</dbReference>
<dbReference type="RefSeq" id="WP_094473154.1">
    <property type="nucleotide sequence ID" value="NZ_NOXT01000095.1"/>
</dbReference>
<dbReference type="Gene3D" id="1.25.40.10">
    <property type="entry name" value="Tetratricopeptide repeat domain"/>
    <property type="match status" value="2"/>
</dbReference>
<dbReference type="InterPro" id="IPR011990">
    <property type="entry name" value="TPR-like_helical_dom_sf"/>
</dbReference>
<gene>
    <name evidence="3" type="ORF">CHU93_05655</name>
</gene>
<organism evidence="3 4">
    <name type="scientific">Sandarakinorhabdus cyanobacteriorum</name>
    <dbReference type="NCBI Taxonomy" id="1981098"/>
    <lineage>
        <taxon>Bacteria</taxon>
        <taxon>Pseudomonadati</taxon>
        <taxon>Pseudomonadota</taxon>
        <taxon>Alphaproteobacteria</taxon>
        <taxon>Sphingomonadales</taxon>
        <taxon>Sphingosinicellaceae</taxon>
        <taxon>Sandarakinorhabdus</taxon>
    </lineage>
</organism>
<feature type="repeat" description="TPR" evidence="1">
    <location>
        <begin position="283"/>
        <end position="316"/>
    </location>
</feature>
<protein>
    <recommendedName>
        <fullName evidence="5">Tetratricopeptide repeat protein</fullName>
    </recommendedName>
</protein>
<evidence type="ECO:0000313" key="4">
    <source>
        <dbReference type="Proteomes" id="UP000216991"/>
    </source>
</evidence>
<comment type="caution">
    <text evidence="3">The sequence shown here is derived from an EMBL/GenBank/DDBJ whole genome shotgun (WGS) entry which is preliminary data.</text>
</comment>
<feature type="signal peptide" evidence="2">
    <location>
        <begin position="1"/>
        <end position="22"/>
    </location>
</feature>
<evidence type="ECO:0000313" key="3">
    <source>
        <dbReference type="EMBL" id="OYQ31065.1"/>
    </source>
</evidence>
<dbReference type="EMBL" id="NOXT01000095">
    <property type="protein sequence ID" value="OYQ31065.1"/>
    <property type="molecule type" value="Genomic_DNA"/>
</dbReference>
<keyword evidence="4" id="KW-1185">Reference proteome</keyword>
<dbReference type="InterPro" id="IPR019734">
    <property type="entry name" value="TPR_rpt"/>
</dbReference>
<keyword evidence="1" id="KW-0802">TPR repeat</keyword>
<dbReference type="AlphaFoldDB" id="A0A255YR15"/>
<feature type="chain" id="PRO_5012852617" description="Tetratricopeptide repeat protein" evidence="2">
    <location>
        <begin position="23"/>
        <end position="364"/>
    </location>
</feature>
<evidence type="ECO:0008006" key="5">
    <source>
        <dbReference type="Google" id="ProtNLM"/>
    </source>
</evidence>
<proteinExistence type="predicted"/>
<dbReference type="PROSITE" id="PS50005">
    <property type="entry name" value="TPR"/>
    <property type="match status" value="1"/>
</dbReference>
<evidence type="ECO:0000256" key="2">
    <source>
        <dbReference type="SAM" id="SignalP"/>
    </source>
</evidence>
<reference evidence="3 4" key="1">
    <citation type="submission" date="2017-07" db="EMBL/GenBank/DDBJ databases">
        <title>Sandarakinorhabdus cyanobacteriorum sp. nov., a novel bacterium isolated from cyanobacterial aggregates in a eutrophic lake.</title>
        <authorList>
            <person name="Cai H."/>
        </authorList>
    </citation>
    <scope>NUCLEOTIDE SEQUENCE [LARGE SCALE GENOMIC DNA]</scope>
    <source>
        <strain evidence="3 4">TH057</strain>
    </source>
</reference>
<accession>A0A255YR15</accession>
<keyword evidence="2" id="KW-0732">Signal</keyword>